<dbReference type="FunCoup" id="G1PGV3">
    <property type="interactions" value="3"/>
</dbReference>
<evidence type="ECO:0000256" key="10">
    <source>
        <dbReference type="ARBA" id="ARBA00023180"/>
    </source>
</evidence>
<dbReference type="PROSITE" id="PS50835">
    <property type="entry name" value="IG_LIKE"/>
    <property type="match status" value="4"/>
</dbReference>
<evidence type="ECO:0000256" key="1">
    <source>
        <dbReference type="ARBA" id="ARBA00004479"/>
    </source>
</evidence>
<gene>
    <name evidence="17" type="primary">LOC102418327</name>
</gene>
<sequence length="591" mass="65652">MVPLLLLPLLWGGEWLREGGQQPPRYELRVQESVTVQEGLCVHVPCSFSYPGSPWSSSSELYTFWYRDWDNTDYAAPVASSNRNKTVKRETRGRFLLADPKTNNCSLQIRDARRSDSGRYVFRVERGDSVKYNYKEKMLDLQVTGTKQQQPDYELRVQESVTVQEGLCVHVPCSFSYPWSPWSSPSELYTYWYRDGDNTNSAPPVASSNRNKTVNSLTQGRFLLADPTTNNCSLDIRDARRSDTGRYVFRVERGDSVRYNYIMKKLDLKVTALTEKPHIRVREPLESGHPTQLACSLPGACEGGRPLTFSWAGASVDSLDPQTLRSSVLTFTPRPRDHGTSLTCQVKLQGSWVATQRTIRLNVSYAPRKLIIGVSFKNNTEVFKILQTTSLHILEGEALRLRCEADSNPPAELSWFRGSPGLNATPLSSTAILELPRVGPAQEGEFTCQARHPLGSHSVSLSLSVVCEWGGKAVPQAGVVPAALGGAGAMALLSLCLCLIFFCIVKARRRQAAGRPKVTNDEDPVMGTVTWGSQKNLPPDGPPDQASPAEKGPLSGEQQELYYANLTFEGLKPREPRDQEATSTQEYAVVK</sequence>
<dbReference type="InterPro" id="IPR036179">
    <property type="entry name" value="Ig-like_dom_sf"/>
</dbReference>
<protein>
    <recommendedName>
        <fullName evidence="16">Ig-like domain-containing protein</fullName>
    </recommendedName>
</protein>
<dbReference type="InParanoid" id="G1PGV3"/>
<dbReference type="PANTHER" id="PTHR12035">
    <property type="entry name" value="SIALIC ACID BINDING IMMUNOGLOBULIN-LIKE LECTIN"/>
    <property type="match status" value="1"/>
</dbReference>
<dbReference type="EMBL" id="AAPE02054208">
    <property type="status" value="NOT_ANNOTATED_CDS"/>
    <property type="molecule type" value="Genomic_DNA"/>
</dbReference>
<dbReference type="OMA" id="LYGYCIT"/>
<evidence type="ECO:0000256" key="7">
    <source>
        <dbReference type="ARBA" id="ARBA00022989"/>
    </source>
</evidence>
<feature type="domain" description="Ig-like" evidence="16">
    <location>
        <begin position="367"/>
        <end position="464"/>
    </location>
</feature>
<feature type="compositionally biased region" description="Polar residues" evidence="13">
    <location>
        <begin position="581"/>
        <end position="591"/>
    </location>
</feature>
<dbReference type="InterPro" id="IPR003599">
    <property type="entry name" value="Ig_sub"/>
</dbReference>
<dbReference type="SMART" id="SM00408">
    <property type="entry name" value="IGc2"/>
    <property type="match status" value="1"/>
</dbReference>
<evidence type="ECO:0000256" key="11">
    <source>
        <dbReference type="ARBA" id="ARBA00023319"/>
    </source>
</evidence>
<dbReference type="HOGENOM" id="CLU_024444_6_1_1"/>
<evidence type="ECO:0000256" key="8">
    <source>
        <dbReference type="ARBA" id="ARBA00023136"/>
    </source>
</evidence>
<feature type="domain" description="Ig-like" evidence="16">
    <location>
        <begin position="151"/>
        <end position="260"/>
    </location>
</feature>
<dbReference type="Gene3D" id="2.60.40.10">
    <property type="entry name" value="Immunoglobulins"/>
    <property type="match status" value="4"/>
</dbReference>
<keyword evidence="8 14" id="KW-0472">Membrane</keyword>
<dbReference type="Pfam" id="PF00047">
    <property type="entry name" value="ig"/>
    <property type="match status" value="1"/>
</dbReference>
<accession>G1PGV3</accession>
<keyword evidence="2 14" id="KW-0812">Transmembrane</keyword>
<dbReference type="InterPro" id="IPR013106">
    <property type="entry name" value="Ig_V-set"/>
</dbReference>
<dbReference type="PANTHER" id="PTHR12035:SF125">
    <property type="entry name" value="SIALIC ACID-BINDING IG-LIKE LECTIN 5"/>
    <property type="match status" value="1"/>
</dbReference>
<dbReference type="GeneTree" id="ENSGT01150000286907"/>
<keyword evidence="6" id="KW-0130">Cell adhesion</keyword>
<dbReference type="SMART" id="SM00409">
    <property type="entry name" value="IG"/>
    <property type="match status" value="3"/>
</dbReference>
<dbReference type="InterPro" id="IPR013151">
    <property type="entry name" value="Immunoglobulin_dom"/>
</dbReference>
<feature type="chain" id="PRO_5003417050" description="Ig-like domain-containing protein" evidence="15">
    <location>
        <begin position="22"/>
        <end position="591"/>
    </location>
</feature>
<dbReference type="PROSITE" id="PS00290">
    <property type="entry name" value="IG_MHC"/>
    <property type="match status" value="1"/>
</dbReference>
<keyword evidence="11" id="KW-0393">Immunoglobulin domain</keyword>
<dbReference type="GO" id="GO:0005886">
    <property type="term" value="C:plasma membrane"/>
    <property type="evidence" value="ECO:0007669"/>
    <property type="project" value="TreeGrafter"/>
</dbReference>
<comment type="subcellular location">
    <subcellularLocation>
        <location evidence="1">Membrane</location>
        <topology evidence="1">Single-pass type I membrane protein</topology>
    </subcellularLocation>
</comment>
<dbReference type="STRING" id="59463.ENSMLUP00000009884"/>
<reference evidence="17" key="3">
    <citation type="submission" date="2025-09" db="UniProtKB">
        <authorList>
            <consortium name="Ensembl"/>
        </authorList>
    </citation>
    <scope>IDENTIFICATION</scope>
</reference>
<evidence type="ECO:0000313" key="17">
    <source>
        <dbReference type="Ensembl" id="ENSMLUP00000009884.2"/>
    </source>
</evidence>
<dbReference type="InterPro" id="IPR051036">
    <property type="entry name" value="SIGLEC"/>
</dbReference>
<dbReference type="FunFam" id="2.60.40.10:FF:000829">
    <property type="entry name" value="Sialic acid-binding Ig-like lectin 8"/>
    <property type="match status" value="2"/>
</dbReference>
<dbReference type="InterPro" id="IPR007110">
    <property type="entry name" value="Ig-like_dom"/>
</dbReference>
<feature type="domain" description="Ig-like" evidence="16">
    <location>
        <begin position="277"/>
        <end position="360"/>
    </location>
</feature>
<keyword evidence="10" id="KW-0325">Glycoprotein</keyword>
<dbReference type="InterPro" id="IPR003598">
    <property type="entry name" value="Ig_sub2"/>
</dbReference>
<evidence type="ECO:0000256" key="14">
    <source>
        <dbReference type="SAM" id="Phobius"/>
    </source>
</evidence>
<dbReference type="SUPFAM" id="SSF48726">
    <property type="entry name" value="Immunoglobulin"/>
    <property type="match status" value="4"/>
</dbReference>
<evidence type="ECO:0000256" key="2">
    <source>
        <dbReference type="ARBA" id="ARBA00022692"/>
    </source>
</evidence>
<evidence type="ECO:0000313" key="18">
    <source>
        <dbReference type="Proteomes" id="UP000001074"/>
    </source>
</evidence>
<keyword evidence="9" id="KW-1015">Disulfide bond</keyword>
<dbReference type="Pfam" id="PF07686">
    <property type="entry name" value="V-set"/>
    <property type="match status" value="2"/>
</dbReference>
<dbReference type="Proteomes" id="UP000001074">
    <property type="component" value="Unassembled WGS sequence"/>
</dbReference>
<evidence type="ECO:0000259" key="16">
    <source>
        <dbReference type="PROSITE" id="PS50835"/>
    </source>
</evidence>
<keyword evidence="18" id="KW-1185">Reference proteome</keyword>
<reference evidence="17" key="2">
    <citation type="submission" date="2025-08" db="UniProtKB">
        <authorList>
            <consortium name="Ensembl"/>
        </authorList>
    </citation>
    <scope>IDENTIFICATION</scope>
</reference>
<dbReference type="InterPro" id="IPR013783">
    <property type="entry name" value="Ig-like_fold"/>
</dbReference>
<organism evidence="17 18">
    <name type="scientific">Myotis lucifugus</name>
    <name type="common">Little brown bat</name>
    <dbReference type="NCBI Taxonomy" id="59463"/>
    <lineage>
        <taxon>Eukaryota</taxon>
        <taxon>Metazoa</taxon>
        <taxon>Chordata</taxon>
        <taxon>Craniata</taxon>
        <taxon>Vertebrata</taxon>
        <taxon>Euteleostomi</taxon>
        <taxon>Mammalia</taxon>
        <taxon>Eutheria</taxon>
        <taxon>Laurasiatheria</taxon>
        <taxon>Chiroptera</taxon>
        <taxon>Yangochiroptera</taxon>
        <taxon>Vespertilionidae</taxon>
        <taxon>Myotis</taxon>
    </lineage>
</organism>
<feature type="signal peptide" evidence="15">
    <location>
        <begin position="1"/>
        <end position="21"/>
    </location>
</feature>
<evidence type="ECO:0000256" key="5">
    <source>
        <dbReference type="ARBA" id="ARBA00022737"/>
    </source>
</evidence>
<evidence type="ECO:0000256" key="3">
    <source>
        <dbReference type="ARBA" id="ARBA00022729"/>
    </source>
</evidence>
<evidence type="ECO:0000256" key="9">
    <source>
        <dbReference type="ARBA" id="ARBA00023157"/>
    </source>
</evidence>
<keyword evidence="4" id="KW-0430">Lectin</keyword>
<keyword evidence="3 15" id="KW-0732">Signal</keyword>
<dbReference type="InterPro" id="IPR003006">
    <property type="entry name" value="Ig/MHC_CS"/>
</dbReference>
<dbReference type="GO" id="GO:0007155">
    <property type="term" value="P:cell adhesion"/>
    <property type="evidence" value="ECO:0007669"/>
    <property type="project" value="UniProtKB-KW"/>
</dbReference>
<evidence type="ECO:0000256" key="15">
    <source>
        <dbReference type="SAM" id="SignalP"/>
    </source>
</evidence>
<proteinExistence type="inferred from homology"/>
<evidence type="ECO:0000256" key="12">
    <source>
        <dbReference type="ARBA" id="ARBA00038361"/>
    </source>
</evidence>
<name>G1PGV3_MYOLU</name>
<feature type="region of interest" description="Disordered" evidence="13">
    <location>
        <begin position="513"/>
        <end position="554"/>
    </location>
</feature>
<dbReference type="GO" id="GO:0033691">
    <property type="term" value="F:sialic acid binding"/>
    <property type="evidence" value="ECO:0007669"/>
    <property type="project" value="TreeGrafter"/>
</dbReference>
<keyword evidence="5" id="KW-0677">Repeat</keyword>
<evidence type="ECO:0000256" key="4">
    <source>
        <dbReference type="ARBA" id="ARBA00022734"/>
    </source>
</evidence>
<feature type="domain" description="Ig-like" evidence="16">
    <location>
        <begin position="24"/>
        <end position="140"/>
    </location>
</feature>
<reference evidence="17 18" key="1">
    <citation type="journal article" date="2011" name="Nature">
        <title>A high-resolution map of human evolutionary constraint using 29 mammals.</title>
        <authorList>
            <person name="Lindblad-Toh K."/>
            <person name="Garber M."/>
            <person name="Zuk O."/>
            <person name="Lin M.F."/>
            <person name="Parker B.J."/>
            <person name="Washietl S."/>
            <person name="Kheradpour P."/>
            <person name="Ernst J."/>
            <person name="Jordan G."/>
            <person name="Mauceli E."/>
            <person name="Ward L.D."/>
            <person name="Lowe C.B."/>
            <person name="Holloway A.K."/>
            <person name="Clamp M."/>
            <person name="Gnerre S."/>
            <person name="Alfoldi J."/>
            <person name="Beal K."/>
            <person name="Chang J."/>
            <person name="Clawson H."/>
            <person name="Cuff J."/>
            <person name="Di Palma F."/>
            <person name="Fitzgerald S."/>
            <person name="Flicek P."/>
            <person name="Guttman M."/>
            <person name="Hubisz M.J."/>
            <person name="Jaffe D.B."/>
            <person name="Jungreis I."/>
            <person name="Kent W.J."/>
            <person name="Kostka D."/>
            <person name="Lara M."/>
            <person name="Martins A.L."/>
            <person name="Massingham T."/>
            <person name="Moltke I."/>
            <person name="Raney B.J."/>
            <person name="Rasmussen M.D."/>
            <person name="Robinson J."/>
            <person name="Stark A."/>
            <person name="Vilella A.J."/>
            <person name="Wen J."/>
            <person name="Xie X."/>
            <person name="Zody M.C."/>
            <person name="Baldwin J."/>
            <person name="Bloom T."/>
            <person name="Chin C.W."/>
            <person name="Heiman D."/>
            <person name="Nicol R."/>
            <person name="Nusbaum C."/>
            <person name="Young S."/>
            <person name="Wilkinson J."/>
            <person name="Worley K.C."/>
            <person name="Kovar C.L."/>
            <person name="Muzny D.M."/>
            <person name="Gibbs R.A."/>
            <person name="Cree A."/>
            <person name="Dihn H.H."/>
            <person name="Fowler G."/>
            <person name="Jhangiani S."/>
            <person name="Joshi V."/>
            <person name="Lee S."/>
            <person name="Lewis L.R."/>
            <person name="Nazareth L.V."/>
            <person name="Okwuonu G."/>
            <person name="Santibanez J."/>
            <person name="Warren W.C."/>
            <person name="Mardis E.R."/>
            <person name="Weinstock G.M."/>
            <person name="Wilson R.K."/>
            <person name="Delehaunty K."/>
            <person name="Dooling D."/>
            <person name="Fronik C."/>
            <person name="Fulton L."/>
            <person name="Fulton B."/>
            <person name="Graves T."/>
            <person name="Minx P."/>
            <person name="Sodergren E."/>
            <person name="Birney E."/>
            <person name="Margulies E.H."/>
            <person name="Herrero J."/>
            <person name="Green E.D."/>
            <person name="Haussler D."/>
            <person name="Siepel A."/>
            <person name="Goldman N."/>
            <person name="Pollard K.S."/>
            <person name="Pedersen J.S."/>
            <person name="Lander E.S."/>
            <person name="Kellis M."/>
        </authorList>
    </citation>
    <scope>NUCLEOTIDE SEQUENCE [LARGE SCALE GENOMIC DNA]</scope>
</reference>
<feature type="region of interest" description="Disordered" evidence="13">
    <location>
        <begin position="568"/>
        <end position="591"/>
    </location>
</feature>
<feature type="transmembrane region" description="Helical" evidence="14">
    <location>
        <begin position="482"/>
        <end position="505"/>
    </location>
</feature>
<dbReference type="eggNOG" id="ENOG502S41V">
    <property type="taxonomic scope" value="Eukaryota"/>
</dbReference>
<dbReference type="Ensembl" id="ENSMLUT00000010843.2">
    <property type="protein sequence ID" value="ENSMLUP00000009884.2"/>
    <property type="gene ID" value="ENSMLUG00000024952.1"/>
</dbReference>
<evidence type="ECO:0000256" key="6">
    <source>
        <dbReference type="ARBA" id="ARBA00022889"/>
    </source>
</evidence>
<dbReference type="AlphaFoldDB" id="G1PGV3"/>
<comment type="similarity">
    <text evidence="12">Belongs to the immunoglobulin superfamily. SIGLEC (sialic acid binding Ig-like lectin) family.</text>
</comment>
<dbReference type="EMBL" id="AAPE02054209">
    <property type="status" value="NOT_ANNOTATED_CDS"/>
    <property type="molecule type" value="Genomic_DNA"/>
</dbReference>
<feature type="compositionally biased region" description="Basic and acidic residues" evidence="13">
    <location>
        <begin position="571"/>
        <end position="580"/>
    </location>
</feature>
<dbReference type="GO" id="GO:0030246">
    <property type="term" value="F:carbohydrate binding"/>
    <property type="evidence" value="ECO:0007669"/>
    <property type="project" value="UniProtKB-KW"/>
</dbReference>
<keyword evidence="7 14" id="KW-1133">Transmembrane helix</keyword>
<evidence type="ECO:0000256" key="13">
    <source>
        <dbReference type="SAM" id="MobiDB-lite"/>
    </source>
</evidence>